<dbReference type="AlphaFoldDB" id="M4BWX3"/>
<organism evidence="2 3">
    <name type="scientific">Hyaloperonospora arabidopsidis (strain Emoy2)</name>
    <name type="common">Downy mildew agent</name>
    <name type="synonym">Peronospora arabidopsidis</name>
    <dbReference type="NCBI Taxonomy" id="559515"/>
    <lineage>
        <taxon>Eukaryota</taxon>
        <taxon>Sar</taxon>
        <taxon>Stramenopiles</taxon>
        <taxon>Oomycota</taxon>
        <taxon>Peronosporomycetes</taxon>
        <taxon>Peronosporales</taxon>
        <taxon>Peronosporaceae</taxon>
        <taxon>Hyaloperonospora</taxon>
    </lineage>
</organism>
<feature type="region of interest" description="Disordered" evidence="1">
    <location>
        <begin position="232"/>
        <end position="257"/>
    </location>
</feature>
<proteinExistence type="predicted"/>
<accession>M4BWX3</accession>
<reference evidence="2" key="2">
    <citation type="submission" date="2015-06" db="UniProtKB">
        <authorList>
            <consortium name="EnsemblProtists"/>
        </authorList>
    </citation>
    <scope>IDENTIFICATION</scope>
    <source>
        <strain evidence="2">Emoy2</strain>
    </source>
</reference>
<protein>
    <submittedName>
        <fullName evidence="2">Uncharacterized protein</fullName>
    </submittedName>
</protein>
<dbReference type="EMBL" id="JH598010">
    <property type="status" value="NOT_ANNOTATED_CDS"/>
    <property type="molecule type" value="Genomic_DNA"/>
</dbReference>
<sequence length="257" mass="28597">MPRKSGERATPTLEVVSTQREETGRAHSSRGLSIIFSRERQRIDWGSEFLRNTDRAIRTARSFTKQRSGRLGCPPRLNLAKRRTEAAGYQAGPYAGKKSAIGRVQPEWDPASNVSSSPSSELDAADAWTLGLALLLRLPDPDKTDVLDIDFAGDRLEMRDGWGAPFWVLLGREDVVGPPDTDETEVLGVGLTEDRKKGRVGREYLSWTSCSNGEEMERKFWDSCCGYSGVPPNPSRLMTQGGMKPPRQDWTKEAWPG</sequence>
<reference evidence="3" key="1">
    <citation type="journal article" date="2010" name="Science">
        <title>Signatures of adaptation to obligate biotrophy in the Hyaloperonospora arabidopsidis genome.</title>
        <authorList>
            <person name="Baxter L."/>
            <person name="Tripathy S."/>
            <person name="Ishaque N."/>
            <person name="Boot N."/>
            <person name="Cabral A."/>
            <person name="Kemen E."/>
            <person name="Thines M."/>
            <person name="Ah-Fong A."/>
            <person name="Anderson R."/>
            <person name="Badejoko W."/>
            <person name="Bittner-Eddy P."/>
            <person name="Boore J.L."/>
            <person name="Chibucos M.C."/>
            <person name="Coates M."/>
            <person name="Dehal P."/>
            <person name="Delehaunty K."/>
            <person name="Dong S."/>
            <person name="Downton P."/>
            <person name="Dumas B."/>
            <person name="Fabro G."/>
            <person name="Fronick C."/>
            <person name="Fuerstenberg S.I."/>
            <person name="Fulton L."/>
            <person name="Gaulin E."/>
            <person name="Govers F."/>
            <person name="Hughes L."/>
            <person name="Humphray S."/>
            <person name="Jiang R.H."/>
            <person name="Judelson H."/>
            <person name="Kamoun S."/>
            <person name="Kyung K."/>
            <person name="Meijer H."/>
            <person name="Minx P."/>
            <person name="Morris P."/>
            <person name="Nelson J."/>
            <person name="Phuntumart V."/>
            <person name="Qutob D."/>
            <person name="Rehmany A."/>
            <person name="Rougon-Cardoso A."/>
            <person name="Ryden P."/>
            <person name="Torto-Alalibo T."/>
            <person name="Studholme D."/>
            <person name="Wang Y."/>
            <person name="Win J."/>
            <person name="Wood J."/>
            <person name="Clifton S.W."/>
            <person name="Rogers J."/>
            <person name="Van den Ackerveken G."/>
            <person name="Jones J.D."/>
            <person name="McDowell J.M."/>
            <person name="Beynon J."/>
            <person name="Tyler B.M."/>
        </authorList>
    </citation>
    <scope>NUCLEOTIDE SEQUENCE [LARGE SCALE GENOMIC DNA]</scope>
    <source>
        <strain evidence="3">Emoy2</strain>
    </source>
</reference>
<dbReference type="EnsemblProtists" id="HpaT811024">
    <property type="protein sequence ID" value="HpaP811024"/>
    <property type="gene ID" value="HpaG811024"/>
</dbReference>
<evidence type="ECO:0000256" key="1">
    <source>
        <dbReference type="SAM" id="MobiDB-lite"/>
    </source>
</evidence>
<dbReference type="VEuPathDB" id="FungiDB:HpaG811024"/>
<dbReference type="Proteomes" id="UP000011713">
    <property type="component" value="Unassembled WGS sequence"/>
</dbReference>
<dbReference type="HOGENOM" id="CLU_1083589_0_0_1"/>
<evidence type="ECO:0000313" key="2">
    <source>
        <dbReference type="EnsemblProtists" id="HpaP811024"/>
    </source>
</evidence>
<keyword evidence="3" id="KW-1185">Reference proteome</keyword>
<name>M4BWX3_HYAAE</name>
<feature type="region of interest" description="Disordered" evidence="1">
    <location>
        <begin position="1"/>
        <end position="28"/>
    </location>
</feature>
<dbReference type="InParanoid" id="M4BWX3"/>
<feature type="compositionally biased region" description="Basic and acidic residues" evidence="1">
    <location>
        <begin position="246"/>
        <end position="257"/>
    </location>
</feature>
<evidence type="ECO:0000313" key="3">
    <source>
        <dbReference type="Proteomes" id="UP000011713"/>
    </source>
</evidence>